<organism evidence="10">
    <name type="scientific">marine metagenome</name>
    <dbReference type="NCBI Taxonomy" id="408172"/>
    <lineage>
        <taxon>unclassified sequences</taxon>
        <taxon>metagenomes</taxon>
        <taxon>ecological metagenomes</taxon>
    </lineage>
</organism>
<dbReference type="PANTHER" id="PTHR42879:SF2">
    <property type="entry name" value="3-OXOACYL-[ACYL-CARRIER-PROTEIN] REDUCTASE FABG"/>
    <property type="match status" value="1"/>
</dbReference>
<sequence>MSDKIAIVTGASRGIGKVIAEVFADSGAHVVCVARSGDAIKTLSEDIKAKGGSASHSTCDVSNGESFTALINDAVKSYGKLDVLVNNAGITQDALLMRMSDEQWDTVLNINLKGAFYGMKAAIRPMMKNRGGRIINVSSIVGLTGNAGQSNYAASKAGLIGLTQSISKEVASRGITVNCIAPGWIKTDMTNELSEEAKQEFLSRIPAKRIGTPEDIATAALFLASDEASYITGQTITVDGGRVIN</sequence>
<evidence type="ECO:0000256" key="4">
    <source>
        <dbReference type="ARBA" id="ARBA00022832"/>
    </source>
</evidence>
<accession>A0A381UYV4</accession>
<evidence type="ECO:0000256" key="2">
    <source>
        <dbReference type="ARBA" id="ARBA00006484"/>
    </source>
</evidence>
<keyword evidence="7" id="KW-0443">Lipid metabolism</keyword>
<dbReference type="SMART" id="SM00822">
    <property type="entry name" value="PKS_KR"/>
    <property type="match status" value="1"/>
</dbReference>
<evidence type="ECO:0000256" key="1">
    <source>
        <dbReference type="ARBA" id="ARBA00005194"/>
    </source>
</evidence>
<dbReference type="PRINTS" id="PR00080">
    <property type="entry name" value="SDRFAMILY"/>
</dbReference>
<comment type="similarity">
    <text evidence="2">Belongs to the short-chain dehydrogenases/reductases (SDR) family.</text>
</comment>
<dbReference type="GO" id="GO:0051287">
    <property type="term" value="F:NAD binding"/>
    <property type="evidence" value="ECO:0007669"/>
    <property type="project" value="InterPro"/>
</dbReference>
<evidence type="ECO:0000259" key="9">
    <source>
        <dbReference type="SMART" id="SM00822"/>
    </source>
</evidence>
<dbReference type="NCBIfam" id="NF004198">
    <property type="entry name" value="PRK05653.1-3"/>
    <property type="match status" value="1"/>
</dbReference>
<keyword evidence="8" id="KW-0275">Fatty acid biosynthesis</keyword>
<gene>
    <name evidence="10" type="ORF">METZ01_LOCUS85652</name>
</gene>
<keyword evidence="3" id="KW-0444">Lipid biosynthesis</keyword>
<dbReference type="GO" id="GO:0006633">
    <property type="term" value="P:fatty acid biosynthetic process"/>
    <property type="evidence" value="ECO:0007669"/>
    <property type="project" value="UniProtKB-KW"/>
</dbReference>
<dbReference type="NCBIfam" id="NF005559">
    <property type="entry name" value="PRK07231.1"/>
    <property type="match status" value="1"/>
</dbReference>
<dbReference type="FunFam" id="3.40.50.720:FF:000037">
    <property type="entry name" value="3-oxoacyl-[acyl-carrier-protein] reductase FabG"/>
    <property type="match status" value="1"/>
</dbReference>
<evidence type="ECO:0000256" key="5">
    <source>
        <dbReference type="ARBA" id="ARBA00022857"/>
    </source>
</evidence>
<keyword evidence="6" id="KW-0560">Oxidoreductase</keyword>
<evidence type="ECO:0000256" key="3">
    <source>
        <dbReference type="ARBA" id="ARBA00022516"/>
    </source>
</evidence>
<comment type="pathway">
    <text evidence="1">Lipid metabolism; fatty acid biosynthesis.</text>
</comment>
<dbReference type="Pfam" id="PF13561">
    <property type="entry name" value="adh_short_C2"/>
    <property type="match status" value="1"/>
</dbReference>
<dbReference type="SUPFAM" id="SSF51735">
    <property type="entry name" value="NAD(P)-binding Rossmann-fold domains"/>
    <property type="match status" value="1"/>
</dbReference>
<keyword evidence="5" id="KW-0521">NADP</keyword>
<reference evidence="10" key="1">
    <citation type="submission" date="2018-05" db="EMBL/GenBank/DDBJ databases">
        <authorList>
            <person name="Lanie J.A."/>
            <person name="Ng W.-L."/>
            <person name="Kazmierczak K.M."/>
            <person name="Andrzejewski T.M."/>
            <person name="Davidsen T.M."/>
            <person name="Wayne K.J."/>
            <person name="Tettelin H."/>
            <person name="Glass J.I."/>
            <person name="Rusch D."/>
            <person name="Podicherti R."/>
            <person name="Tsui H.-C.T."/>
            <person name="Winkler M.E."/>
        </authorList>
    </citation>
    <scope>NUCLEOTIDE SEQUENCE</scope>
</reference>
<dbReference type="EMBL" id="UINC01007344">
    <property type="protein sequence ID" value="SVA32798.1"/>
    <property type="molecule type" value="Genomic_DNA"/>
</dbReference>
<dbReference type="InterPro" id="IPR011284">
    <property type="entry name" value="3oxo_ACP_reduc"/>
</dbReference>
<dbReference type="GO" id="GO:0004316">
    <property type="term" value="F:3-oxoacyl-[acyl-carrier-protein] reductase (NADPH) activity"/>
    <property type="evidence" value="ECO:0007669"/>
    <property type="project" value="InterPro"/>
</dbReference>
<dbReference type="AlphaFoldDB" id="A0A381UYV4"/>
<dbReference type="Gene3D" id="3.40.50.720">
    <property type="entry name" value="NAD(P)-binding Rossmann-like Domain"/>
    <property type="match status" value="1"/>
</dbReference>
<evidence type="ECO:0000256" key="8">
    <source>
        <dbReference type="ARBA" id="ARBA00023160"/>
    </source>
</evidence>
<dbReference type="PANTHER" id="PTHR42879">
    <property type="entry name" value="3-OXOACYL-(ACYL-CARRIER-PROTEIN) REDUCTASE"/>
    <property type="match status" value="1"/>
</dbReference>
<dbReference type="InterPro" id="IPR036291">
    <property type="entry name" value="NAD(P)-bd_dom_sf"/>
</dbReference>
<dbReference type="PROSITE" id="PS00061">
    <property type="entry name" value="ADH_SHORT"/>
    <property type="match status" value="1"/>
</dbReference>
<dbReference type="NCBIfam" id="NF009466">
    <property type="entry name" value="PRK12826.1-2"/>
    <property type="match status" value="1"/>
</dbReference>
<proteinExistence type="inferred from homology"/>
<dbReference type="InterPro" id="IPR057326">
    <property type="entry name" value="KR_dom"/>
</dbReference>
<protein>
    <recommendedName>
        <fullName evidence="9">Ketoreductase domain-containing protein</fullName>
    </recommendedName>
</protein>
<evidence type="ECO:0000256" key="7">
    <source>
        <dbReference type="ARBA" id="ARBA00023098"/>
    </source>
</evidence>
<dbReference type="InterPro" id="IPR020904">
    <property type="entry name" value="Sc_DH/Rdtase_CS"/>
</dbReference>
<evidence type="ECO:0000256" key="6">
    <source>
        <dbReference type="ARBA" id="ARBA00023002"/>
    </source>
</evidence>
<dbReference type="CDD" id="cd05333">
    <property type="entry name" value="BKR_SDR_c"/>
    <property type="match status" value="1"/>
</dbReference>
<keyword evidence="4" id="KW-0276">Fatty acid metabolism</keyword>
<dbReference type="InterPro" id="IPR002347">
    <property type="entry name" value="SDR_fam"/>
</dbReference>
<evidence type="ECO:0000313" key="10">
    <source>
        <dbReference type="EMBL" id="SVA32798.1"/>
    </source>
</evidence>
<dbReference type="InterPro" id="IPR050259">
    <property type="entry name" value="SDR"/>
</dbReference>
<name>A0A381UYV4_9ZZZZ</name>
<dbReference type="NCBIfam" id="TIGR01830">
    <property type="entry name" value="3oxo_ACP_reduc"/>
    <property type="match status" value="1"/>
</dbReference>
<dbReference type="PRINTS" id="PR00081">
    <property type="entry name" value="GDHRDH"/>
</dbReference>
<feature type="domain" description="Ketoreductase" evidence="9">
    <location>
        <begin position="4"/>
        <end position="184"/>
    </location>
</feature>